<evidence type="ECO:0000313" key="1">
    <source>
        <dbReference type="EMBL" id="CAH0481525.1"/>
    </source>
</evidence>
<dbReference type="EMBL" id="CAKKTJ010000329">
    <property type="protein sequence ID" value="CAH0481525.1"/>
    <property type="molecule type" value="Genomic_DNA"/>
</dbReference>
<dbReference type="AlphaFoldDB" id="A0AAU9L7W4"/>
<dbReference type="SUPFAM" id="SSF52047">
    <property type="entry name" value="RNI-like"/>
    <property type="match status" value="1"/>
</dbReference>
<sequence length="322" mass="35124">MHDVQEVDSDQLQWQSADHVSERRMMVQRVVQLSRSHSKSDANSVRAVLLAEHIELALYSRAGSLMEYCNLATLRRRLQSLFLASSVYEAVANETVVQTRKRRIVSRTVMQGNRMTKRRRCTGIASTIAESIAATFLSSCVLYLTMEVAQLTQGLASNSSMLWLTNLQQLVVHQAGALSRVGSATTPLYARSCAELPVNELNDGESAVAALATALNYGTFPHLKKLQLISVFVNTIGHNGLFPLCNALGTGCCPFLEDVLLAGNNLGNLGAYRVARLLLSPQAPCLVCLDLRRNFIGETGLRAVVHSLIPDAVFASSSVHGR</sequence>
<evidence type="ECO:0000313" key="2">
    <source>
        <dbReference type="Proteomes" id="UP001160483"/>
    </source>
</evidence>
<accession>A0AAU9L7W4</accession>
<comment type="caution">
    <text evidence="1">The sequence shown here is derived from an EMBL/GenBank/DDBJ whole genome shotgun (WGS) entry which is preliminary data.</text>
</comment>
<gene>
    <name evidence="1" type="ORF">PBS003_LOCUS8130</name>
</gene>
<dbReference type="Proteomes" id="UP001160483">
    <property type="component" value="Unassembled WGS sequence"/>
</dbReference>
<dbReference type="Gene3D" id="3.80.10.10">
    <property type="entry name" value="Ribonuclease Inhibitor"/>
    <property type="match status" value="1"/>
</dbReference>
<dbReference type="InterPro" id="IPR032675">
    <property type="entry name" value="LRR_dom_sf"/>
</dbReference>
<organism evidence="1 2">
    <name type="scientific">Peronospora belbahrii</name>
    <dbReference type="NCBI Taxonomy" id="622444"/>
    <lineage>
        <taxon>Eukaryota</taxon>
        <taxon>Sar</taxon>
        <taxon>Stramenopiles</taxon>
        <taxon>Oomycota</taxon>
        <taxon>Peronosporomycetes</taxon>
        <taxon>Peronosporales</taxon>
        <taxon>Peronosporaceae</taxon>
        <taxon>Peronospora</taxon>
    </lineage>
</organism>
<name>A0AAU9L7W4_9STRA</name>
<protein>
    <submittedName>
        <fullName evidence="1">Uncharacterized protein</fullName>
    </submittedName>
</protein>
<reference evidence="1" key="1">
    <citation type="submission" date="2021-11" db="EMBL/GenBank/DDBJ databases">
        <authorList>
            <person name="Islam A."/>
            <person name="Islam S."/>
            <person name="Flora M.S."/>
            <person name="Rahman M."/>
            <person name="Ziaur R.M."/>
            <person name="Epstein J.H."/>
            <person name="Hassan M."/>
            <person name="Klassen M."/>
            <person name="Woodard K."/>
            <person name="Webb A."/>
            <person name="Webby R.J."/>
            <person name="El Zowalaty M.E."/>
        </authorList>
    </citation>
    <scope>NUCLEOTIDE SEQUENCE</scope>
    <source>
        <strain evidence="1">Pbs3</strain>
    </source>
</reference>
<proteinExistence type="predicted"/>